<keyword evidence="1" id="KW-0853">WD repeat</keyword>
<reference evidence="4" key="2">
    <citation type="journal article" date="2023" name="IMA Fungus">
        <title>Comparative genomic study of the Penicillium genus elucidates a diverse pangenome and 15 lateral gene transfer events.</title>
        <authorList>
            <person name="Petersen C."/>
            <person name="Sorensen T."/>
            <person name="Nielsen M.R."/>
            <person name="Sondergaard T.E."/>
            <person name="Sorensen J.L."/>
            <person name="Fitzpatrick D.A."/>
            <person name="Frisvad J.C."/>
            <person name="Nielsen K.L."/>
        </authorList>
    </citation>
    <scope>NUCLEOTIDE SEQUENCE</scope>
    <source>
        <strain evidence="4">IBT 23319</strain>
    </source>
</reference>
<feature type="compositionally biased region" description="Polar residues" evidence="2">
    <location>
        <begin position="340"/>
        <end position="356"/>
    </location>
</feature>
<dbReference type="Pfam" id="PF23798">
    <property type="entry name" value="Beta-prop_SPT8"/>
    <property type="match status" value="2"/>
</dbReference>
<evidence type="ECO:0000256" key="1">
    <source>
        <dbReference type="PROSITE-ProRule" id="PRU00221"/>
    </source>
</evidence>
<protein>
    <recommendedName>
        <fullName evidence="3">Transcription factor spt8 beta-propeller domain-containing protein</fullName>
    </recommendedName>
</protein>
<dbReference type="PROSITE" id="PS50082">
    <property type="entry name" value="WD_REPEATS_2"/>
    <property type="match status" value="2"/>
</dbReference>
<dbReference type="GeneID" id="81380960"/>
<dbReference type="AlphaFoldDB" id="A0A9W9TU50"/>
<dbReference type="SUPFAM" id="SSF50978">
    <property type="entry name" value="WD40 repeat-like"/>
    <property type="match status" value="1"/>
</dbReference>
<accession>A0A9W9TU50</accession>
<comment type="caution">
    <text evidence="4">The sequence shown here is derived from an EMBL/GenBank/DDBJ whole genome shotgun (WGS) entry which is preliminary data.</text>
</comment>
<proteinExistence type="predicted"/>
<feature type="compositionally biased region" description="Acidic residues" evidence="2">
    <location>
        <begin position="1"/>
        <end position="10"/>
    </location>
</feature>
<evidence type="ECO:0000313" key="5">
    <source>
        <dbReference type="Proteomes" id="UP001147733"/>
    </source>
</evidence>
<feature type="domain" description="Transcription factor spt8 beta-propeller" evidence="3">
    <location>
        <begin position="124"/>
        <end position="334"/>
    </location>
</feature>
<keyword evidence="5" id="KW-1185">Reference proteome</keyword>
<feature type="repeat" description="WD" evidence="1">
    <location>
        <begin position="244"/>
        <end position="285"/>
    </location>
</feature>
<dbReference type="InterPro" id="IPR015943">
    <property type="entry name" value="WD40/YVTN_repeat-like_dom_sf"/>
</dbReference>
<gene>
    <name evidence="4" type="ORF">N7469_002873</name>
</gene>
<feature type="region of interest" description="Disordered" evidence="2">
    <location>
        <begin position="1"/>
        <end position="105"/>
    </location>
</feature>
<feature type="repeat" description="WD" evidence="1">
    <location>
        <begin position="491"/>
        <end position="513"/>
    </location>
</feature>
<dbReference type="SMART" id="SM00320">
    <property type="entry name" value="WD40"/>
    <property type="match status" value="5"/>
</dbReference>
<dbReference type="OrthoDB" id="10260946at2759"/>
<dbReference type="PROSITE" id="PS50294">
    <property type="entry name" value="WD_REPEATS_REGION"/>
    <property type="match status" value="1"/>
</dbReference>
<reference evidence="4" key="1">
    <citation type="submission" date="2022-11" db="EMBL/GenBank/DDBJ databases">
        <authorList>
            <person name="Petersen C."/>
        </authorList>
    </citation>
    <scope>NUCLEOTIDE SEQUENCE</scope>
    <source>
        <strain evidence="4">IBT 23319</strain>
    </source>
</reference>
<feature type="compositionally biased region" description="Polar residues" evidence="2">
    <location>
        <begin position="73"/>
        <end position="105"/>
    </location>
</feature>
<dbReference type="InterPro" id="IPR057544">
    <property type="entry name" value="Beta-prop_SPT8"/>
</dbReference>
<feature type="domain" description="Transcription factor spt8 beta-propeller" evidence="3">
    <location>
        <begin position="465"/>
        <end position="652"/>
    </location>
</feature>
<evidence type="ECO:0000256" key="2">
    <source>
        <dbReference type="SAM" id="MobiDB-lite"/>
    </source>
</evidence>
<sequence length="656" mass="70541">MASLEEDEDRDLAGSQDGSSDNEIDDPMRDIDENDGDNNDDNDNDNDNEQDGDADADADQDQDQDPDSPSNASQASEGAGLSSQQNPHTTNMTSPGNGDTSTTLDSFSIYHPTVRPECLTAKTYDIVPTTAAPHSTSINAVTATADMRWVFTGGSDGFTRKFNWAESINSKLMLTVAQRHPFVDSVVKAGVLMTYWENMDGNSLSPVYSLAAQSEGLWLLSGLESGAIRLQTLRHDEGKEIIQLRQHTSAVSSLTLTSDEQSLLSGSWDKRVFDWDLNTGQARRAFGGSAAQICTVQIRPESSISVPQDTIDSSLPNGTYTSNYQASGLDKFNAMDTAQDAGNQGAENPQAGSPTDSLFGGADSLFGDADGGAADGGEPSGGVFGVDEDDEFGRAMANGVLADADGPGETDADMPQPGTAPLVETAPTNATDNIENDSESKPEIPKTEVTTEPAQPVVNGLPKAEDMEISTDQNFSQSMETEQSIGADTTFLAASIDGTIRIWDRRQPDPVARITPQNAPPWCMNACWSPDGNYVYAGRRNGTVEEFSLHKGLREPERTFKFPQGSGPVTALKAMPNGRHLVCASHDILRLYDLQHEQNARHSTVPFLIIPGHRTGTISQLYYDNACRFMISTSGNRGWEGNTTEVLLGYEIGIPQ</sequence>
<evidence type="ECO:0000313" key="4">
    <source>
        <dbReference type="EMBL" id="KAJ5241282.1"/>
    </source>
</evidence>
<dbReference type="InterPro" id="IPR001680">
    <property type="entry name" value="WD40_rpt"/>
</dbReference>
<dbReference type="PANTHER" id="PTHR19879">
    <property type="entry name" value="TRANSCRIPTION INITIATION FACTOR TFIID"/>
    <property type="match status" value="1"/>
</dbReference>
<dbReference type="FunFam" id="2.130.10.10:FF:000927">
    <property type="entry name" value="Transcription factor (SPT8), putative"/>
    <property type="match status" value="1"/>
</dbReference>
<evidence type="ECO:0000259" key="3">
    <source>
        <dbReference type="Pfam" id="PF23798"/>
    </source>
</evidence>
<feature type="compositionally biased region" description="Gly residues" evidence="2">
    <location>
        <begin position="369"/>
        <end position="384"/>
    </location>
</feature>
<organism evidence="4 5">
    <name type="scientific">Penicillium citrinum</name>
    <dbReference type="NCBI Taxonomy" id="5077"/>
    <lineage>
        <taxon>Eukaryota</taxon>
        <taxon>Fungi</taxon>
        <taxon>Dikarya</taxon>
        <taxon>Ascomycota</taxon>
        <taxon>Pezizomycotina</taxon>
        <taxon>Eurotiomycetes</taxon>
        <taxon>Eurotiomycetidae</taxon>
        <taxon>Eurotiales</taxon>
        <taxon>Aspergillaceae</taxon>
        <taxon>Penicillium</taxon>
    </lineage>
</organism>
<dbReference type="Proteomes" id="UP001147733">
    <property type="component" value="Unassembled WGS sequence"/>
</dbReference>
<feature type="region of interest" description="Disordered" evidence="2">
    <location>
        <begin position="400"/>
        <end position="458"/>
    </location>
</feature>
<dbReference type="PANTHER" id="PTHR19879:SF9">
    <property type="entry name" value="TRANSCRIPTION INITIATION FACTOR TFIID SUBUNIT 5"/>
    <property type="match status" value="1"/>
</dbReference>
<dbReference type="EMBL" id="JAPQKT010000002">
    <property type="protein sequence ID" value="KAJ5241282.1"/>
    <property type="molecule type" value="Genomic_DNA"/>
</dbReference>
<dbReference type="RefSeq" id="XP_056504287.1">
    <property type="nucleotide sequence ID" value="XM_056641793.1"/>
</dbReference>
<feature type="compositionally biased region" description="Acidic residues" evidence="2">
    <location>
        <begin position="32"/>
        <end position="66"/>
    </location>
</feature>
<feature type="region of interest" description="Disordered" evidence="2">
    <location>
        <begin position="339"/>
        <end position="388"/>
    </location>
</feature>
<dbReference type="InterPro" id="IPR036322">
    <property type="entry name" value="WD40_repeat_dom_sf"/>
</dbReference>
<dbReference type="FunFam" id="2.130.10.10:FF:000789">
    <property type="entry name" value="Transcription factor (SPT8), putative"/>
    <property type="match status" value="1"/>
</dbReference>
<dbReference type="Gene3D" id="2.130.10.10">
    <property type="entry name" value="YVTN repeat-like/Quinoprotein amine dehydrogenase"/>
    <property type="match status" value="2"/>
</dbReference>
<name>A0A9W9TU50_PENCI</name>